<evidence type="ECO:0000313" key="2">
    <source>
        <dbReference type="EMBL" id="MBC3900744.1"/>
    </source>
</evidence>
<protein>
    <submittedName>
        <fullName evidence="2">Cupin domain-containing protein</fullName>
    </submittedName>
</protein>
<gene>
    <name evidence="2" type="ORF">GH811_14075</name>
</gene>
<dbReference type="InterPro" id="IPR047263">
    <property type="entry name" value="HNL-like_cupin"/>
</dbReference>
<dbReference type="Gene3D" id="2.60.120.10">
    <property type="entry name" value="Jelly Rolls"/>
    <property type="match status" value="1"/>
</dbReference>
<dbReference type="PANTHER" id="PTHR43698">
    <property type="entry name" value="RIBD C-TERMINAL DOMAIN CONTAINING PROTEIN"/>
    <property type="match status" value="1"/>
</dbReference>
<dbReference type="PANTHER" id="PTHR43698:SF1">
    <property type="entry name" value="BLL4564 PROTEIN"/>
    <property type="match status" value="1"/>
</dbReference>
<dbReference type="CDD" id="cd02233">
    <property type="entry name" value="cupin_HNL-like"/>
    <property type="match status" value="1"/>
</dbReference>
<dbReference type="RefSeq" id="WP_186894903.1">
    <property type="nucleotide sequence ID" value="NZ_WJBE01000015.1"/>
</dbReference>
<dbReference type="InterPro" id="IPR013096">
    <property type="entry name" value="Cupin_2"/>
</dbReference>
<dbReference type="SUPFAM" id="SSF51182">
    <property type="entry name" value="RmlC-like cupins"/>
    <property type="match status" value="1"/>
</dbReference>
<dbReference type="EMBL" id="WJBE01000015">
    <property type="protein sequence ID" value="MBC3900744.1"/>
    <property type="molecule type" value="Genomic_DNA"/>
</dbReference>
<sequence length="138" mass="15402">MKKHELEKVSDFALGAENLGLAPYFIGKSYLSLLNDQEVDIYNVTFEPGCRNNWHIHHGCGQILICVGGHGWYQEAGQEVRSLKSGDVVYIAAEVKHWHGAAKNDAFAHLSLTVPTEGASHEWLEPVTDEAYNKLKIQ</sequence>
<evidence type="ECO:0000313" key="3">
    <source>
        <dbReference type="Proteomes" id="UP000622405"/>
    </source>
</evidence>
<name>A0ABR6YZV0_9FIRM</name>
<dbReference type="InterPro" id="IPR014710">
    <property type="entry name" value="RmlC-like_jellyroll"/>
</dbReference>
<comment type="caution">
    <text evidence="2">The sequence shown here is derived from an EMBL/GenBank/DDBJ whole genome shotgun (WGS) entry which is preliminary data.</text>
</comment>
<evidence type="ECO:0000259" key="1">
    <source>
        <dbReference type="Pfam" id="PF07883"/>
    </source>
</evidence>
<dbReference type="Proteomes" id="UP000622405">
    <property type="component" value="Unassembled WGS sequence"/>
</dbReference>
<feature type="domain" description="Cupin type-2" evidence="1">
    <location>
        <begin position="44"/>
        <end position="106"/>
    </location>
</feature>
<reference evidence="2 3" key="1">
    <citation type="journal article" date="2020" name="mSystems">
        <title>Defining Genomic and Predicted Metabolic Features of the Acetobacterium Genus.</title>
        <authorList>
            <person name="Ross D.E."/>
            <person name="Marshall C.W."/>
            <person name="Gulliver D."/>
            <person name="May H.D."/>
            <person name="Norman R.S."/>
        </authorList>
    </citation>
    <scope>NUCLEOTIDE SEQUENCE [LARGE SCALE GENOMIC DNA]</scope>
    <source>
        <strain evidence="2 3">DSM 4132</strain>
    </source>
</reference>
<organism evidence="2 3">
    <name type="scientific">Acetobacterium malicum</name>
    <dbReference type="NCBI Taxonomy" id="52692"/>
    <lineage>
        <taxon>Bacteria</taxon>
        <taxon>Bacillati</taxon>
        <taxon>Bacillota</taxon>
        <taxon>Clostridia</taxon>
        <taxon>Eubacteriales</taxon>
        <taxon>Eubacteriaceae</taxon>
        <taxon>Acetobacterium</taxon>
    </lineage>
</organism>
<dbReference type="Pfam" id="PF07883">
    <property type="entry name" value="Cupin_2"/>
    <property type="match status" value="1"/>
</dbReference>
<keyword evidence="3" id="KW-1185">Reference proteome</keyword>
<proteinExistence type="predicted"/>
<dbReference type="InterPro" id="IPR011051">
    <property type="entry name" value="RmlC_Cupin_sf"/>
</dbReference>
<accession>A0ABR6YZV0</accession>